<dbReference type="FunFam" id="3.40.50.300:FF:001227">
    <property type="entry name" value="Dephospho-CoA kinase CAB5"/>
    <property type="match status" value="1"/>
</dbReference>
<dbReference type="PANTHER" id="PTHR10695:SF46">
    <property type="entry name" value="BIFUNCTIONAL COENZYME A SYNTHASE-RELATED"/>
    <property type="match status" value="1"/>
</dbReference>
<evidence type="ECO:0000256" key="2">
    <source>
        <dbReference type="ARBA" id="ARBA00022840"/>
    </source>
</evidence>
<keyword evidence="1" id="KW-0547">Nucleotide-binding</keyword>
<evidence type="ECO:0000256" key="4">
    <source>
        <dbReference type="SAM" id="Phobius"/>
    </source>
</evidence>
<protein>
    <recommendedName>
        <fullName evidence="7">Dephospho-CoA kinase</fullName>
    </recommendedName>
</protein>
<accession>A0A507R710</accession>
<organism evidence="5 6">
    <name type="scientific">Monascus purpureus</name>
    <name type="common">Red mold</name>
    <name type="synonym">Monascus anka</name>
    <dbReference type="NCBI Taxonomy" id="5098"/>
    <lineage>
        <taxon>Eukaryota</taxon>
        <taxon>Fungi</taxon>
        <taxon>Dikarya</taxon>
        <taxon>Ascomycota</taxon>
        <taxon>Pezizomycotina</taxon>
        <taxon>Eurotiomycetes</taxon>
        <taxon>Eurotiomycetidae</taxon>
        <taxon>Eurotiales</taxon>
        <taxon>Aspergillaceae</taxon>
        <taxon>Monascus</taxon>
    </lineage>
</organism>
<dbReference type="Gene3D" id="3.40.50.300">
    <property type="entry name" value="P-loop containing nucleotide triphosphate hydrolases"/>
    <property type="match status" value="1"/>
</dbReference>
<dbReference type="GO" id="GO:0015937">
    <property type="term" value="P:coenzyme A biosynthetic process"/>
    <property type="evidence" value="ECO:0007669"/>
    <property type="project" value="InterPro"/>
</dbReference>
<dbReference type="PANTHER" id="PTHR10695">
    <property type="entry name" value="DEPHOSPHO-COA KINASE-RELATED"/>
    <property type="match status" value="1"/>
</dbReference>
<keyword evidence="4" id="KW-0472">Membrane</keyword>
<dbReference type="InterPro" id="IPR001977">
    <property type="entry name" value="Depp_CoAkinase"/>
</dbReference>
<feature type="transmembrane region" description="Helical" evidence="4">
    <location>
        <begin position="247"/>
        <end position="269"/>
    </location>
</feature>
<dbReference type="GO" id="GO:0004140">
    <property type="term" value="F:dephospho-CoA kinase activity"/>
    <property type="evidence" value="ECO:0007669"/>
    <property type="project" value="InterPro"/>
</dbReference>
<keyword evidence="6" id="KW-1185">Reference proteome</keyword>
<dbReference type="AlphaFoldDB" id="A0A507R710"/>
<evidence type="ECO:0000313" key="5">
    <source>
        <dbReference type="EMBL" id="TQB76599.1"/>
    </source>
</evidence>
<dbReference type="CDD" id="cd02022">
    <property type="entry name" value="DPCK"/>
    <property type="match status" value="1"/>
</dbReference>
<dbReference type="OrthoDB" id="247245at2759"/>
<keyword evidence="4" id="KW-1133">Transmembrane helix</keyword>
<dbReference type="PROSITE" id="PS51219">
    <property type="entry name" value="DPCK"/>
    <property type="match status" value="1"/>
</dbReference>
<reference evidence="5 6" key="1">
    <citation type="submission" date="2019-06" db="EMBL/GenBank/DDBJ databases">
        <title>Wine fermentation using esterase from Monascus purpureus.</title>
        <authorList>
            <person name="Geng C."/>
            <person name="Zhang Y."/>
        </authorList>
    </citation>
    <scope>NUCLEOTIDE SEQUENCE [LARGE SCALE GENOMIC DNA]</scope>
    <source>
        <strain evidence="5">HQ1</strain>
    </source>
</reference>
<evidence type="ECO:0000256" key="1">
    <source>
        <dbReference type="ARBA" id="ARBA00022741"/>
    </source>
</evidence>
<gene>
    <name evidence="5" type="ORF">MPDQ_007520</name>
</gene>
<dbReference type="HAMAP" id="MF_00376">
    <property type="entry name" value="Dephospho_CoA_kinase"/>
    <property type="match status" value="1"/>
</dbReference>
<comment type="caution">
    <text evidence="5">The sequence shown here is derived from an EMBL/GenBank/DDBJ whole genome shotgun (WGS) entry which is preliminary data.</text>
</comment>
<feature type="compositionally biased region" description="Low complexity" evidence="3">
    <location>
        <begin position="66"/>
        <end position="89"/>
    </location>
</feature>
<dbReference type="InterPro" id="IPR027417">
    <property type="entry name" value="P-loop_NTPase"/>
</dbReference>
<feature type="region of interest" description="Disordered" evidence="3">
    <location>
        <begin position="66"/>
        <end position="105"/>
    </location>
</feature>
<keyword evidence="2" id="KW-0067">ATP-binding</keyword>
<evidence type="ECO:0000313" key="6">
    <source>
        <dbReference type="Proteomes" id="UP000319663"/>
    </source>
</evidence>
<name>A0A507R710_MONPU</name>
<proteinExistence type="inferred from homology"/>
<dbReference type="Proteomes" id="UP000319663">
    <property type="component" value="Unassembled WGS sequence"/>
</dbReference>
<sequence>MLIIGLTGSIATGKSTVSSLLSSPPYSLPIIDADLIARQVVEPGKPAYRAIVNYFGPSTPDLLLPGPSLSSSSSSDLNDNSTSTSASTSENRPLNRPALGRRVFGDTPERKRDRMILNKIVHPAVRREVYKALVKNYLRGSWAVVLDVPLLFESGMDIICGTVMVVSVSDPKTQMERLRARDPHLSAEDAANRVRSQGDVKGKVAKAEFRGAWKARGVIVVNDGDKDQLRGEVSRTMRIVSGSSPRWWSWILLSLPPLAVGVALWNMLVNFQLRKGWERKERQEKANS</sequence>
<dbReference type="GO" id="GO:0005524">
    <property type="term" value="F:ATP binding"/>
    <property type="evidence" value="ECO:0007669"/>
    <property type="project" value="UniProtKB-KW"/>
</dbReference>
<evidence type="ECO:0000256" key="3">
    <source>
        <dbReference type="SAM" id="MobiDB-lite"/>
    </source>
</evidence>
<dbReference type="EMBL" id="VIFY01000008">
    <property type="protein sequence ID" value="TQB76599.1"/>
    <property type="molecule type" value="Genomic_DNA"/>
</dbReference>
<dbReference type="Pfam" id="PF01121">
    <property type="entry name" value="CoaE"/>
    <property type="match status" value="2"/>
</dbReference>
<dbReference type="STRING" id="5098.A0A507R710"/>
<keyword evidence="4" id="KW-0812">Transmembrane</keyword>
<evidence type="ECO:0008006" key="7">
    <source>
        <dbReference type="Google" id="ProtNLM"/>
    </source>
</evidence>
<dbReference type="SUPFAM" id="SSF52540">
    <property type="entry name" value="P-loop containing nucleoside triphosphate hydrolases"/>
    <property type="match status" value="1"/>
</dbReference>
<dbReference type="NCBIfam" id="TIGR00152">
    <property type="entry name" value="dephospho-CoA kinase"/>
    <property type="match status" value="1"/>
</dbReference>